<sequence length="142" mass="15956">MVEDARKVQAAIRDEALISVTDLKVMLGWALEKDDTSEMEEFDALLLSAQRAGYTISPFGQLEKDSKTFIITNAITAALLMGYRDECITQMKNLSVEDELKAFSIAMQAAYTEEALEKFDIKTISEGTEMLKKYTFPTPVIR</sequence>
<dbReference type="EMBL" id="LCYC01000039">
    <property type="protein sequence ID" value="KWV76462.1"/>
    <property type="molecule type" value="Genomic_DNA"/>
</dbReference>
<organism evidence="1 2">
    <name type="scientific">Pseudomonas fluorescens</name>
    <dbReference type="NCBI Taxonomy" id="294"/>
    <lineage>
        <taxon>Bacteria</taxon>
        <taxon>Pseudomonadati</taxon>
        <taxon>Pseudomonadota</taxon>
        <taxon>Gammaproteobacteria</taxon>
        <taxon>Pseudomonadales</taxon>
        <taxon>Pseudomonadaceae</taxon>
        <taxon>Pseudomonas</taxon>
    </lineage>
</organism>
<accession>A0A109KW53</accession>
<reference evidence="1 2" key="1">
    <citation type="submission" date="2015-05" db="EMBL/GenBank/DDBJ databases">
        <title>A genomic and transcriptomic approach to investigate the blue pigment phenotype in Pseudomonas fluorescens.</title>
        <authorList>
            <person name="Andreani N.A."/>
            <person name="Cardazzo B."/>
        </authorList>
    </citation>
    <scope>NUCLEOTIDE SEQUENCE [LARGE SCALE GENOMIC DNA]</scope>
    <source>
        <strain evidence="1 2">Ps_40</strain>
    </source>
</reference>
<proteinExistence type="predicted"/>
<dbReference type="PATRIC" id="fig|294.195.peg.2994"/>
<dbReference type="Proteomes" id="UP000063434">
    <property type="component" value="Unassembled WGS sequence"/>
</dbReference>
<dbReference type="AlphaFoldDB" id="A0A109KW53"/>
<name>A0A109KW53_PSEFL</name>
<evidence type="ECO:0000313" key="1">
    <source>
        <dbReference type="EMBL" id="KWV76462.1"/>
    </source>
</evidence>
<protein>
    <submittedName>
        <fullName evidence="1">Uncharacterized protein</fullName>
    </submittedName>
</protein>
<comment type="caution">
    <text evidence="1">The sequence shown here is derived from an EMBL/GenBank/DDBJ whole genome shotgun (WGS) entry which is preliminary data.</text>
</comment>
<gene>
    <name evidence="1" type="ORF">PFL603g_02803</name>
</gene>
<evidence type="ECO:0000313" key="2">
    <source>
        <dbReference type="Proteomes" id="UP000063434"/>
    </source>
</evidence>